<dbReference type="STRING" id="419481.SAMN05216233_10271"/>
<dbReference type="RefSeq" id="WP_092208308.1">
    <property type="nucleotide sequence ID" value="NZ_FMUX01000002.1"/>
</dbReference>
<dbReference type="GO" id="GO:0016491">
    <property type="term" value="F:oxidoreductase activity"/>
    <property type="evidence" value="ECO:0007669"/>
    <property type="project" value="InterPro"/>
</dbReference>
<dbReference type="EMBL" id="FMUX01000002">
    <property type="protein sequence ID" value="SCX90827.1"/>
    <property type="molecule type" value="Genomic_DNA"/>
</dbReference>
<dbReference type="Gene3D" id="1.10.1040.10">
    <property type="entry name" value="N-(1-d-carboxylethyl)-l-norvaline Dehydrogenase, domain 2"/>
    <property type="match status" value="1"/>
</dbReference>
<dbReference type="AlphaFoldDB" id="A0A1G5BL34"/>
<dbReference type="InterPro" id="IPR051729">
    <property type="entry name" value="Opine/Lysopine_DH"/>
</dbReference>
<evidence type="ECO:0000259" key="1">
    <source>
        <dbReference type="Pfam" id="PF02317"/>
    </source>
</evidence>
<protein>
    <submittedName>
        <fullName evidence="2">Opine dehydrogenase</fullName>
    </submittedName>
</protein>
<proteinExistence type="predicted"/>
<evidence type="ECO:0000313" key="2">
    <source>
        <dbReference type="EMBL" id="SCX90827.1"/>
    </source>
</evidence>
<dbReference type="PANTHER" id="PTHR38015:SF1">
    <property type="entry name" value="OPINE DEHYDROGENASE DOMAIN-CONTAINING PROTEIN"/>
    <property type="match status" value="1"/>
</dbReference>
<dbReference type="PANTHER" id="PTHR38015">
    <property type="entry name" value="BLR6086 PROTEIN"/>
    <property type="match status" value="1"/>
</dbReference>
<gene>
    <name evidence="2" type="ORF">SAMN05216233_10271</name>
</gene>
<dbReference type="InterPro" id="IPR036291">
    <property type="entry name" value="NAD(P)-bd_dom_sf"/>
</dbReference>
<dbReference type="Proteomes" id="UP000198870">
    <property type="component" value="Unassembled WGS sequence"/>
</dbReference>
<evidence type="ECO:0000313" key="3">
    <source>
        <dbReference type="Proteomes" id="UP000198870"/>
    </source>
</evidence>
<sequence length="409" mass="44746">MNFIENVQNKPIAVLGAGGVGKAVAGDCALAGNTVRLCDLPPFSDQTLFGVEKQGLKFYGDQLNLYGFERSGRVFFDGVTTDVAEAVKGAGIVILTTPSLGHRAFFEKLIPALEDGMIIHIIPDNYGSLLLRKMMREAGCDKKVVIGGWSSSPYGSRVDIKGGVVLPSIRAYYRAITLRGASLPSLDQDVFLESTKHIGAFDAITNGDGVAGGDTVMDTGFSNVNPVLHCPGVILGVGVMENWGVIYGEEKNDFSIYSHAYCPSISKVQYGLYEEQCALAEAMNVGIQFFEKKQFFSRENILGCEYMGPDYEIPFEEHDYIQYGTGPFTVHNRYITEDIPVGCHVYHELGKKFGVKTPIVDSLISLAGVMTESDYYETGYTLDYLGIGHMSGDEMLEYLHKGTYKPLEA</sequence>
<dbReference type="Gene3D" id="3.40.50.720">
    <property type="entry name" value="NAD(P)-binding Rossmann-like Domain"/>
    <property type="match status" value="1"/>
</dbReference>
<dbReference type="SUPFAM" id="SSF48179">
    <property type="entry name" value="6-phosphogluconate dehydrogenase C-terminal domain-like"/>
    <property type="match status" value="1"/>
</dbReference>
<accession>A0A1G5BL34</accession>
<dbReference type="InterPro" id="IPR013328">
    <property type="entry name" value="6PGD_dom2"/>
</dbReference>
<dbReference type="Pfam" id="PF02317">
    <property type="entry name" value="Octopine_DH"/>
    <property type="match status" value="1"/>
</dbReference>
<dbReference type="OrthoDB" id="6135265at2"/>
<organism evidence="2 3">
    <name type="scientific">Desulfoluna spongiiphila</name>
    <dbReference type="NCBI Taxonomy" id="419481"/>
    <lineage>
        <taxon>Bacteria</taxon>
        <taxon>Pseudomonadati</taxon>
        <taxon>Thermodesulfobacteriota</taxon>
        <taxon>Desulfobacteria</taxon>
        <taxon>Desulfobacterales</taxon>
        <taxon>Desulfolunaceae</taxon>
        <taxon>Desulfoluna</taxon>
    </lineage>
</organism>
<keyword evidence="3" id="KW-1185">Reference proteome</keyword>
<dbReference type="InterPro" id="IPR008927">
    <property type="entry name" value="6-PGluconate_DH-like_C_sf"/>
</dbReference>
<dbReference type="SUPFAM" id="SSF51735">
    <property type="entry name" value="NAD(P)-binding Rossmann-fold domains"/>
    <property type="match status" value="1"/>
</dbReference>
<feature type="domain" description="Opine dehydrogenase" evidence="1">
    <location>
        <begin position="214"/>
        <end position="370"/>
    </location>
</feature>
<reference evidence="2 3" key="1">
    <citation type="submission" date="2016-10" db="EMBL/GenBank/DDBJ databases">
        <authorList>
            <person name="de Groot N.N."/>
        </authorList>
    </citation>
    <scope>NUCLEOTIDE SEQUENCE [LARGE SCALE GENOMIC DNA]</scope>
    <source>
        <strain evidence="2 3">AA1</strain>
    </source>
</reference>
<dbReference type="InterPro" id="IPR003421">
    <property type="entry name" value="Opine_DH"/>
</dbReference>
<name>A0A1G5BL34_9BACT</name>